<evidence type="ECO:0000256" key="1">
    <source>
        <dbReference type="SAM" id="MobiDB-lite"/>
    </source>
</evidence>
<dbReference type="EMBL" id="CP007793">
    <property type="protein sequence ID" value="AIB12679.1"/>
    <property type="molecule type" value="Genomic_DNA"/>
</dbReference>
<organism evidence="2 3">
    <name type="scientific">Azospirillum argentinense</name>
    <dbReference type="NCBI Taxonomy" id="2970906"/>
    <lineage>
        <taxon>Bacteria</taxon>
        <taxon>Pseudomonadati</taxon>
        <taxon>Pseudomonadota</taxon>
        <taxon>Alphaproteobacteria</taxon>
        <taxon>Rhodospirillales</taxon>
        <taxon>Azospirillaceae</taxon>
        <taxon>Azospirillum</taxon>
    </lineage>
</organism>
<name>A0A060DP45_9PROT</name>
<feature type="region of interest" description="Disordered" evidence="1">
    <location>
        <begin position="50"/>
        <end position="71"/>
    </location>
</feature>
<dbReference type="Proteomes" id="UP000027186">
    <property type="component" value="Chromosome"/>
</dbReference>
<sequence length="71" mass="7756">MLLAQTHKAMKGDTRAFEAILKLETKTASSSASGPTGVLVVPGPLTEEEWEKRVDQHQAKYRGNIDTEDDG</sequence>
<reference evidence="2 3" key="1">
    <citation type="journal article" date="2014" name="Genome Announc.">
        <title>Complete Genome Sequence of the Model Rhizosphere Strain Azospirillum brasilense Az39, Successfully Applied in Agriculture.</title>
        <authorList>
            <person name="Rivera D."/>
            <person name="Revale S."/>
            <person name="Molina R."/>
            <person name="Gualpa J."/>
            <person name="Puente M."/>
            <person name="Maroniche G."/>
            <person name="Paris G."/>
            <person name="Baker D."/>
            <person name="Clavijo B."/>
            <person name="McLay K."/>
            <person name="Spaepen S."/>
            <person name="Perticari A."/>
            <person name="Vazquez M."/>
            <person name="Wisniewski-Dye F."/>
            <person name="Watkins C."/>
            <person name="Martinez-Abarca F."/>
            <person name="Vanderleyden J."/>
            <person name="Cassan F."/>
        </authorList>
    </citation>
    <scope>NUCLEOTIDE SEQUENCE [LARGE SCALE GENOMIC DNA]</scope>
    <source>
        <strain evidence="2 3">Az39</strain>
    </source>
</reference>
<evidence type="ECO:0000313" key="3">
    <source>
        <dbReference type="Proteomes" id="UP000027186"/>
    </source>
</evidence>
<accession>A0A060DP45</accession>
<evidence type="ECO:0000313" key="2">
    <source>
        <dbReference type="EMBL" id="AIB12679.1"/>
    </source>
</evidence>
<dbReference type="AlphaFoldDB" id="A0A060DP45"/>
<protein>
    <submittedName>
        <fullName evidence="2">Uncharacterized protein</fullName>
    </submittedName>
</protein>
<gene>
    <name evidence="2" type="ORF">ABAZ39_11900</name>
</gene>
<dbReference type="KEGG" id="abq:ABAZ39_11900"/>
<proteinExistence type="predicted"/>